<dbReference type="STRING" id="45351.A7SCC0"/>
<dbReference type="CDD" id="cd06402">
    <property type="entry name" value="PB1_p62"/>
    <property type="match status" value="1"/>
</dbReference>
<dbReference type="FunFam" id="3.10.20.90:FF:000320">
    <property type="entry name" value="Predicted protein"/>
    <property type="match status" value="1"/>
</dbReference>
<dbReference type="SUPFAM" id="SSF54277">
    <property type="entry name" value="CAD &amp; PB1 domains"/>
    <property type="match status" value="1"/>
</dbReference>
<dbReference type="AlphaFoldDB" id="A7SCC0"/>
<evidence type="ECO:0000313" key="2">
    <source>
        <dbReference type="EMBL" id="EDO38635.1"/>
    </source>
</evidence>
<feature type="domain" description="PB1" evidence="1">
    <location>
        <begin position="3"/>
        <end position="92"/>
    </location>
</feature>
<name>A7SCC0_NEMVE</name>
<organism evidence="2 3">
    <name type="scientific">Nematostella vectensis</name>
    <name type="common">Starlet sea anemone</name>
    <dbReference type="NCBI Taxonomy" id="45351"/>
    <lineage>
        <taxon>Eukaryota</taxon>
        <taxon>Metazoa</taxon>
        <taxon>Cnidaria</taxon>
        <taxon>Anthozoa</taxon>
        <taxon>Hexacorallia</taxon>
        <taxon>Actiniaria</taxon>
        <taxon>Edwardsiidae</taxon>
        <taxon>Nematostella</taxon>
    </lineage>
</organism>
<dbReference type="KEGG" id="nve:5510227"/>
<evidence type="ECO:0000313" key="3">
    <source>
        <dbReference type="Proteomes" id="UP000001593"/>
    </source>
</evidence>
<dbReference type="InterPro" id="IPR034866">
    <property type="entry name" value="PB1_p62"/>
</dbReference>
<feature type="non-terminal residue" evidence="2">
    <location>
        <position position="105"/>
    </location>
</feature>
<dbReference type="InParanoid" id="A7SCC0"/>
<gene>
    <name evidence="2" type="ORF">NEMVEDRAFT_v1g210079</name>
</gene>
<proteinExistence type="predicted"/>
<accession>A7SCC0</accession>
<sequence>MSSILVKAYLHPDTQKQEIRRIHVDELTTKKYCDFVPKVTAAFPELKEAENVKLFWKDQENDLICLSTDSELSEAMSHQSSDDTVRVFLKTADTPAPEQCISPEE</sequence>
<dbReference type="HOGENOM" id="CLU_2243266_0_0_1"/>
<reference evidence="2 3" key="1">
    <citation type="journal article" date="2007" name="Science">
        <title>Sea anemone genome reveals ancestral eumetazoan gene repertoire and genomic organization.</title>
        <authorList>
            <person name="Putnam N.H."/>
            <person name="Srivastava M."/>
            <person name="Hellsten U."/>
            <person name="Dirks B."/>
            <person name="Chapman J."/>
            <person name="Salamov A."/>
            <person name="Terry A."/>
            <person name="Shapiro H."/>
            <person name="Lindquist E."/>
            <person name="Kapitonov V.V."/>
            <person name="Jurka J."/>
            <person name="Genikhovich G."/>
            <person name="Grigoriev I.V."/>
            <person name="Lucas S.M."/>
            <person name="Steele R.E."/>
            <person name="Finnerty J.R."/>
            <person name="Technau U."/>
            <person name="Martindale M.Q."/>
            <person name="Rokhsar D.S."/>
        </authorList>
    </citation>
    <scope>NUCLEOTIDE SEQUENCE [LARGE SCALE GENOMIC DNA]</scope>
    <source>
        <strain evidence="3">CH2 X CH6</strain>
    </source>
</reference>
<dbReference type="PROSITE" id="PS51745">
    <property type="entry name" value="PB1"/>
    <property type="match status" value="1"/>
</dbReference>
<dbReference type="SMART" id="SM00666">
    <property type="entry name" value="PB1"/>
    <property type="match status" value="1"/>
</dbReference>
<evidence type="ECO:0000259" key="1">
    <source>
        <dbReference type="PROSITE" id="PS51745"/>
    </source>
</evidence>
<dbReference type="OrthoDB" id="5977200at2759"/>
<dbReference type="InterPro" id="IPR053793">
    <property type="entry name" value="PB1-like"/>
</dbReference>
<dbReference type="InterPro" id="IPR000270">
    <property type="entry name" value="PB1_dom"/>
</dbReference>
<dbReference type="Pfam" id="PF00564">
    <property type="entry name" value="PB1"/>
    <property type="match status" value="1"/>
</dbReference>
<dbReference type="Gene3D" id="3.10.20.90">
    <property type="entry name" value="Phosphatidylinositol 3-kinase Catalytic Subunit, Chain A, domain 1"/>
    <property type="match status" value="1"/>
</dbReference>
<dbReference type="PhylomeDB" id="A7SCC0"/>
<dbReference type="Proteomes" id="UP000001593">
    <property type="component" value="Unassembled WGS sequence"/>
</dbReference>
<keyword evidence="3" id="KW-1185">Reference proteome</keyword>
<protein>
    <recommendedName>
        <fullName evidence="1">PB1 domain-containing protein</fullName>
    </recommendedName>
</protein>
<dbReference type="EMBL" id="DS469622">
    <property type="protein sequence ID" value="EDO38635.1"/>
    <property type="molecule type" value="Genomic_DNA"/>
</dbReference>